<dbReference type="STRING" id="1802559.A2372_03800"/>
<name>A0A1F8DWL8_9BACT</name>
<evidence type="ECO:0000313" key="3">
    <source>
        <dbReference type="EMBL" id="OGM92943.1"/>
    </source>
</evidence>
<feature type="domain" description="EamA" evidence="2">
    <location>
        <begin position="2"/>
        <end position="130"/>
    </location>
</feature>
<proteinExistence type="predicted"/>
<feature type="transmembrane region" description="Helical" evidence="1">
    <location>
        <begin position="32"/>
        <end position="53"/>
    </location>
</feature>
<gene>
    <name evidence="3" type="ORF">A2372_03800</name>
</gene>
<feature type="transmembrane region" description="Helical" evidence="1">
    <location>
        <begin position="179"/>
        <end position="198"/>
    </location>
</feature>
<feature type="transmembrane region" description="Helical" evidence="1">
    <location>
        <begin position="118"/>
        <end position="137"/>
    </location>
</feature>
<feature type="transmembrane region" description="Helical" evidence="1">
    <location>
        <begin position="93"/>
        <end position="112"/>
    </location>
</feature>
<evidence type="ECO:0000256" key="1">
    <source>
        <dbReference type="SAM" id="Phobius"/>
    </source>
</evidence>
<feature type="transmembrane region" description="Helical" evidence="1">
    <location>
        <begin position="149"/>
        <end position="167"/>
    </location>
</feature>
<dbReference type="EMBL" id="MGIT01000002">
    <property type="protein sequence ID" value="OGM92943.1"/>
    <property type="molecule type" value="Genomic_DNA"/>
</dbReference>
<dbReference type="AlphaFoldDB" id="A0A1F8DWL8"/>
<feature type="transmembrane region" description="Helical" evidence="1">
    <location>
        <begin position="210"/>
        <end position="230"/>
    </location>
</feature>
<reference evidence="3 4" key="1">
    <citation type="journal article" date="2016" name="Nat. Commun.">
        <title>Thousands of microbial genomes shed light on interconnected biogeochemical processes in an aquifer system.</title>
        <authorList>
            <person name="Anantharaman K."/>
            <person name="Brown C.T."/>
            <person name="Hug L.A."/>
            <person name="Sharon I."/>
            <person name="Castelle C.J."/>
            <person name="Probst A.J."/>
            <person name="Thomas B.C."/>
            <person name="Singh A."/>
            <person name="Wilkins M.J."/>
            <person name="Karaoz U."/>
            <person name="Brodie E.L."/>
            <person name="Williams K.H."/>
            <person name="Hubbard S.S."/>
            <person name="Banfield J.F."/>
        </authorList>
    </citation>
    <scope>NUCLEOTIDE SEQUENCE [LARGE SCALE GENOMIC DNA]</scope>
</reference>
<evidence type="ECO:0000313" key="4">
    <source>
        <dbReference type="Proteomes" id="UP000176422"/>
    </source>
</evidence>
<feature type="transmembrane region" description="Helical" evidence="1">
    <location>
        <begin position="6"/>
        <end position="25"/>
    </location>
</feature>
<dbReference type="Proteomes" id="UP000176422">
    <property type="component" value="Unassembled WGS sequence"/>
</dbReference>
<dbReference type="Pfam" id="PF00892">
    <property type="entry name" value="EamA"/>
    <property type="match status" value="1"/>
</dbReference>
<keyword evidence="1" id="KW-0812">Transmembrane</keyword>
<dbReference type="InterPro" id="IPR037185">
    <property type="entry name" value="EmrE-like"/>
</dbReference>
<organism evidence="3 4">
    <name type="scientific">Candidatus Wolfebacteria bacterium RIFOXYB1_FULL_54_12</name>
    <dbReference type="NCBI Taxonomy" id="1802559"/>
    <lineage>
        <taxon>Bacteria</taxon>
        <taxon>Candidatus Wolfeibacteriota</taxon>
    </lineage>
</organism>
<feature type="transmembrane region" description="Helical" evidence="1">
    <location>
        <begin position="59"/>
        <end position="81"/>
    </location>
</feature>
<dbReference type="GO" id="GO:0016020">
    <property type="term" value="C:membrane"/>
    <property type="evidence" value="ECO:0007669"/>
    <property type="project" value="InterPro"/>
</dbReference>
<evidence type="ECO:0000259" key="2">
    <source>
        <dbReference type="Pfam" id="PF00892"/>
    </source>
</evidence>
<comment type="caution">
    <text evidence="3">The sequence shown here is derived from an EMBL/GenBank/DDBJ whole genome shotgun (WGS) entry which is preliminary data.</text>
</comment>
<protein>
    <recommendedName>
        <fullName evidence="2">EamA domain-containing protein</fullName>
    </recommendedName>
</protein>
<dbReference type="Gene3D" id="1.10.3730.20">
    <property type="match status" value="1"/>
</dbReference>
<sequence>MSWFVLALIAAFLFGATNFIDRFLVEKRIPDPFFVSIIGGIAAVVGGFVVMLINGIPAIGWVGATTLLIGGLAAELALVPWYKAIKQDDTSRVVPYLQLIPVVVLGLSYVLLDEQLTRNQLIGFALIIAGGVSLAIERSPKELFRIRKSFWYILISIMLWAPVVVLFKMVAIEQDFWDAIVWEAIGMGMGAIMLWLYAKTKVVEELRAMTVGTWGVVGVNEAAYIAARVLQFSAVMVGPAALVSVVGGIQPLFALIVGLLFSKWFPQIIKEDIKKETVLLKLVAIVIVFAGIVTMNM</sequence>
<keyword evidence="1" id="KW-1133">Transmembrane helix</keyword>
<feature type="transmembrane region" description="Helical" evidence="1">
    <location>
        <begin position="242"/>
        <end position="266"/>
    </location>
</feature>
<dbReference type="InterPro" id="IPR000620">
    <property type="entry name" value="EamA_dom"/>
</dbReference>
<feature type="transmembrane region" description="Helical" evidence="1">
    <location>
        <begin position="278"/>
        <end position="295"/>
    </location>
</feature>
<dbReference type="SUPFAM" id="SSF103481">
    <property type="entry name" value="Multidrug resistance efflux transporter EmrE"/>
    <property type="match status" value="1"/>
</dbReference>
<accession>A0A1F8DWL8</accession>
<keyword evidence="1" id="KW-0472">Membrane</keyword>